<dbReference type="Proteomes" id="UP000199417">
    <property type="component" value="Unassembled WGS sequence"/>
</dbReference>
<feature type="region of interest" description="Disordered" evidence="1">
    <location>
        <begin position="1"/>
        <end position="35"/>
    </location>
</feature>
<dbReference type="InterPro" id="IPR001584">
    <property type="entry name" value="Integrase_cat-core"/>
</dbReference>
<protein>
    <submittedName>
        <fullName evidence="3">Integrase core domain-containing protein</fullName>
    </submittedName>
</protein>
<keyword evidence="4" id="KW-1185">Reference proteome</keyword>
<feature type="domain" description="Integrase catalytic" evidence="2">
    <location>
        <begin position="37"/>
        <end position="119"/>
    </location>
</feature>
<evidence type="ECO:0000313" key="4">
    <source>
        <dbReference type="Proteomes" id="UP000199417"/>
    </source>
</evidence>
<accession>A0A1G6TD40</accession>
<dbReference type="InterPro" id="IPR036397">
    <property type="entry name" value="RNaseH_sf"/>
</dbReference>
<dbReference type="GO" id="GO:0015074">
    <property type="term" value="P:DNA integration"/>
    <property type="evidence" value="ECO:0007669"/>
    <property type="project" value="InterPro"/>
</dbReference>
<dbReference type="InterPro" id="IPR012337">
    <property type="entry name" value="RNaseH-like_sf"/>
</dbReference>
<dbReference type="PANTHER" id="PTHR46889:SF4">
    <property type="entry name" value="TRANSPOSASE INSO FOR INSERTION SEQUENCE ELEMENT IS911B-RELATED"/>
    <property type="match status" value="1"/>
</dbReference>
<proteinExistence type="predicted"/>
<dbReference type="Pfam" id="PF00665">
    <property type="entry name" value="rve"/>
    <property type="match status" value="1"/>
</dbReference>
<sequence length="119" mass="13151">MSDEGPSGVVRGRRHRTTIPGGKNSRRDPDLLDRDFAAEAPNRKGVTDFTYCRTRAGFVYVAFVIDCFSRAIVGWHAETVKDTAMVTTALKMALWRRDHGGHAVADGLIHRSDAGSQYT</sequence>
<evidence type="ECO:0000256" key="1">
    <source>
        <dbReference type="SAM" id="MobiDB-lite"/>
    </source>
</evidence>
<evidence type="ECO:0000259" key="2">
    <source>
        <dbReference type="PROSITE" id="PS50994"/>
    </source>
</evidence>
<dbReference type="GO" id="GO:0003676">
    <property type="term" value="F:nucleic acid binding"/>
    <property type="evidence" value="ECO:0007669"/>
    <property type="project" value="InterPro"/>
</dbReference>
<dbReference type="STRING" id="168276.SAMN05444580_103459"/>
<feature type="compositionally biased region" description="Basic and acidic residues" evidence="1">
    <location>
        <begin position="25"/>
        <end position="35"/>
    </location>
</feature>
<dbReference type="PROSITE" id="PS50994">
    <property type="entry name" value="INTEGRASE"/>
    <property type="match status" value="1"/>
</dbReference>
<evidence type="ECO:0000313" key="3">
    <source>
        <dbReference type="EMBL" id="SDD26245.1"/>
    </source>
</evidence>
<dbReference type="EMBL" id="FNAB01000003">
    <property type="protein sequence ID" value="SDD26245.1"/>
    <property type="molecule type" value="Genomic_DNA"/>
</dbReference>
<dbReference type="PANTHER" id="PTHR46889">
    <property type="entry name" value="TRANSPOSASE INSF FOR INSERTION SEQUENCE IS3B-RELATED"/>
    <property type="match status" value="1"/>
</dbReference>
<dbReference type="InterPro" id="IPR050900">
    <property type="entry name" value="Transposase_IS3/IS150/IS904"/>
</dbReference>
<dbReference type="Gene3D" id="3.30.420.10">
    <property type="entry name" value="Ribonuclease H-like superfamily/Ribonuclease H"/>
    <property type="match status" value="1"/>
</dbReference>
<name>A0A1G6TD40_9NOCA</name>
<gene>
    <name evidence="3" type="ORF">SAMN05444580_103459</name>
</gene>
<organism evidence="3 4">
    <name type="scientific">Rhodococcus tukisamuensis</name>
    <dbReference type="NCBI Taxonomy" id="168276"/>
    <lineage>
        <taxon>Bacteria</taxon>
        <taxon>Bacillati</taxon>
        <taxon>Actinomycetota</taxon>
        <taxon>Actinomycetes</taxon>
        <taxon>Mycobacteriales</taxon>
        <taxon>Nocardiaceae</taxon>
        <taxon>Rhodococcus</taxon>
    </lineage>
</organism>
<reference evidence="3 4" key="1">
    <citation type="submission" date="2016-10" db="EMBL/GenBank/DDBJ databases">
        <authorList>
            <person name="de Groot N.N."/>
        </authorList>
    </citation>
    <scope>NUCLEOTIDE SEQUENCE [LARGE SCALE GENOMIC DNA]</scope>
    <source>
        <strain evidence="3 4">JCM 11308</strain>
    </source>
</reference>
<dbReference type="SUPFAM" id="SSF53098">
    <property type="entry name" value="Ribonuclease H-like"/>
    <property type="match status" value="1"/>
</dbReference>
<dbReference type="AlphaFoldDB" id="A0A1G6TD40"/>